<dbReference type="PANTHER" id="PTHR11472:SF41">
    <property type="entry name" value="ATP-DEPENDENT DNA HELICASE DDX11-RELATED"/>
    <property type="match status" value="1"/>
</dbReference>
<comment type="function">
    <text evidence="20">ATP-dependent DNA helicase important for chromosome transmission and normal cell cycle progression in G(2)/M. May have a role in changing DNA topology to allow the loading of proteins involved in maintaining sister chromatid cohesion in the vicinity of the centromeres. Has a specific role in chromosome segregation during meiosis II.</text>
</comment>
<evidence type="ECO:0000256" key="6">
    <source>
        <dbReference type="ARBA" id="ARBA00022723"/>
    </source>
</evidence>
<evidence type="ECO:0000256" key="3">
    <source>
        <dbReference type="ARBA" id="ARBA00008435"/>
    </source>
</evidence>
<evidence type="ECO:0000256" key="13">
    <source>
        <dbReference type="ARBA" id="ARBA00023235"/>
    </source>
</evidence>
<evidence type="ECO:0000256" key="8">
    <source>
        <dbReference type="ARBA" id="ARBA00022801"/>
    </source>
</evidence>
<dbReference type="SMART" id="SM00491">
    <property type="entry name" value="HELICc2"/>
    <property type="match status" value="1"/>
</dbReference>
<dbReference type="STRING" id="1330018.A0A167RWP4"/>
<comment type="catalytic activity">
    <reaction evidence="21">
        <text>ATP + H2O = ADP + phosphate + H(+)</text>
        <dbReference type="Rhea" id="RHEA:13065"/>
        <dbReference type="ChEBI" id="CHEBI:15377"/>
        <dbReference type="ChEBI" id="CHEBI:15378"/>
        <dbReference type="ChEBI" id="CHEBI:30616"/>
        <dbReference type="ChEBI" id="CHEBI:43474"/>
        <dbReference type="ChEBI" id="CHEBI:456216"/>
        <dbReference type="EC" id="5.6.2.3"/>
    </reaction>
</comment>
<evidence type="ECO:0000256" key="15">
    <source>
        <dbReference type="ARBA" id="ARBA00023306"/>
    </source>
</evidence>
<evidence type="ECO:0000256" key="16">
    <source>
        <dbReference type="ARBA" id="ARBA00029709"/>
    </source>
</evidence>
<reference evidence="24 25" key="1">
    <citation type="journal article" date="2016" name="Mol. Biol. Evol.">
        <title>Comparative Genomics of Early-Diverging Mushroom-Forming Fungi Provides Insights into the Origins of Lignocellulose Decay Capabilities.</title>
        <authorList>
            <person name="Nagy L.G."/>
            <person name="Riley R."/>
            <person name="Tritt A."/>
            <person name="Adam C."/>
            <person name="Daum C."/>
            <person name="Floudas D."/>
            <person name="Sun H."/>
            <person name="Yadav J.S."/>
            <person name="Pangilinan J."/>
            <person name="Larsson K.H."/>
            <person name="Matsuura K."/>
            <person name="Barry K."/>
            <person name="Labutti K."/>
            <person name="Kuo R."/>
            <person name="Ohm R.A."/>
            <person name="Bhattacharya S.S."/>
            <person name="Shirouzu T."/>
            <person name="Yoshinaga Y."/>
            <person name="Martin F.M."/>
            <person name="Grigoriev I.V."/>
            <person name="Hibbett D.S."/>
        </authorList>
    </citation>
    <scope>NUCLEOTIDE SEQUENCE [LARGE SCALE GENOMIC DNA]</scope>
    <source>
        <strain evidence="24 25">TUFC12733</strain>
    </source>
</reference>
<dbReference type="InterPro" id="IPR010614">
    <property type="entry name" value="RAD3-like_helicase_DEAD"/>
</dbReference>
<dbReference type="InterPro" id="IPR006555">
    <property type="entry name" value="ATP-dep_Helicase_C"/>
</dbReference>
<dbReference type="CDD" id="cd18788">
    <property type="entry name" value="SF2_C_XPD"/>
    <property type="match status" value="1"/>
</dbReference>
<evidence type="ECO:0000256" key="10">
    <source>
        <dbReference type="ARBA" id="ARBA00022840"/>
    </source>
</evidence>
<evidence type="ECO:0000256" key="4">
    <source>
        <dbReference type="ARBA" id="ARBA00016387"/>
    </source>
</evidence>
<comment type="similarity">
    <text evidence="3">Belongs to the DEAD box helicase family. DEAH subfamily. DDX11/CHL1 sub-subfamily.</text>
</comment>
<evidence type="ECO:0000313" key="24">
    <source>
        <dbReference type="EMBL" id="KZP01357.1"/>
    </source>
</evidence>
<dbReference type="InterPro" id="IPR006554">
    <property type="entry name" value="Helicase-like_DEXD_c2"/>
</dbReference>
<evidence type="ECO:0000256" key="1">
    <source>
        <dbReference type="ARBA" id="ARBA00001966"/>
    </source>
</evidence>
<dbReference type="GO" id="GO:0006139">
    <property type="term" value="P:nucleobase-containing compound metabolic process"/>
    <property type="evidence" value="ECO:0007669"/>
    <property type="project" value="InterPro"/>
</dbReference>
<keyword evidence="14" id="KW-0539">Nucleus</keyword>
<keyword evidence="13" id="KW-0413">Isomerase</keyword>
<evidence type="ECO:0000256" key="11">
    <source>
        <dbReference type="ARBA" id="ARBA00023004"/>
    </source>
</evidence>
<dbReference type="InterPro" id="IPR014013">
    <property type="entry name" value="Helic_SF1/SF2_ATP-bd_DinG/Rad3"/>
</dbReference>
<keyword evidence="25" id="KW-1185">Reference proteome</keyword>
<comment type="cofactor">
    <cofactor evidence="1">
        <name>[4Fe-4S] cluster</name>
        <dbReference type="ChEBI" id="CHEBI:49883"/>
    </cofactor>
</comment>
<dbReference type="GO" id="GO:0016818">
    <property type="term" value="F:hydrolase activity, acting on acid anhydrides, in phosphorus-containing anhydrides"/>
    <property type="evidence" value="ECO:0007669"/>
    <property type="project" value="InterPro"/>
</dbReference>
<dbReference type="GO" id="GO:0034085">
    <property type="term" value="P:establishment of sister chromatid cohesion"/>
    <property type="evidence" value="ECO:0007669"/>
    <property type="project" value="TreeGrafter"/>
</dbReference>
<evidence type="ECO:0000256" key="12">
    <source>
        <dbReference type="ARBA" id="ARBA00023014"/>
    </source>
</evidence>
<keyword evidence="12" id="KW-0411">Iron-sulfur</keyword>
<keyword evidence="7" id="KW-0547">Nucleotide-binding</keyword>
<keyword evidence="11" id="KW-0408">Iron</keyword>
<dbReference type="Pfam" id="PF06733">
    <property type="entry name" value="DEAD_2"/>
    <property type="match status" value="1"/>
</dbReference>
<dbReference type="GO" id="GO:0051536">
    <property type="term" value="F:iron-sulfur cluster binding"/>
    <property type="evidence" value="ECO:0007669"/>
    <property type="project" value="UniProtKB-KW"/>
</dbReference>
<protein>
    <recommendedName>
        <fullName evidence="5">ATP-dependent DNA helicase CHL1</fullName>
        <ecNumber evidence="17">5.6.2.3</ecNumber>
    </recommendedName>
    <alternativeName>
        <fullName evidence="4">ATP-dependent DNA helicase chl1</fullName>
    </alternativeName>
    <alternativeName>
        <fullName evidence="16">Chromosome loss protein 1</fullName>
    </alternativeName>
    <alternativeName>
        <fullName evidence="18 19">DNA 5'-3' helicase CHL1</fullName>
    </alternativeName>
</protein>
<dbReference type="GO" id="GO:0043139">
    <property type="term" value="F:5'-3' DNA helicase activity"/>
    <property type="evidence" value="ECO:0007669"/>
    <property type="project" value="UniProtKB-EC"/>
</dbReference>
<evidence type="ECO:0000256" key="5">
    <source>
        <dbReference type="ARBA" id="ARBA00017386"/>
    </source>
</evidence>
<dbReference type="EC" id="5.6.2.3" evidence="17"/>
<keyword evidence="22" id="KW-0175">Coiled coil</keyword>
<dbReference type="EMBL" id="KV417267">
    <property type="protein sequence ID" value="KZP01357.1"/>
    <property type="molecule type" value="Genomic_DNA"/>
</dbReference>
<keyword evidence="8" id="KW-0378">Hydrolase</keyword>
<dbReference type="GO" id="GO:0046872">
    <property type="term" value="F:metal ion binding"/>
    <property type="evidence" value="ECO:0007669"/>
    <property type="project" value="UniProtKB-KW"/>
</dbReference>
<dbReference type="GO" id="GO:0005634">
    <property type="term" value="C:nucleus"/>
    <property type="evidence" value="ECO:0007669"/>
    <property type="project" value="UniProtKB-SubCell"/>
</dbReference>
<keyword evidence="6" id="KW-0479">Metal-binding</keyword>
<evidence type="ECO:0000256" key="14">
    <source>
        <dbReference type="ARBA" id="ARBA00023242"/>
    </source>
</evidence>
<dbReference type="GO" id="GO:0005524">
    <property type="term" value="F:ATP binding"/>
    <property type="evidence" value="ECO:0007669"/>
    <property type="project" value="UniProtKB-KW"/>
</dbReference>
<dbReference type="OrthoDB" id="267079at2759"/>
<dbReference type="Proteomes" id="UP000076738">
    <property type="component" value="Unassembled WGS sequence"/>
</dbReference>
<dbReference type="SUPFAM" id="SSF52540">
    <property type="entry name" value="P-loop containing nucleoside triphosphate hydrolases"/>
    <property type="match status" value="1"/>
</dbReference>
<dbReference type="Gene3D" id="3.40.50.300">
    <property type="entry name" value="P-loop containing nucleotide triphosphate hydrolases"/>
    <property type="match status" value="3"/>
</dbReference>
<dbReference type="SMART" id="SM00488">
    <property type="entry name" value="DEXDc2"/>
    <property type="match status" value="1"/>
</dbReference>
<evidence type="ECO:0000259" key="23">
    <source>
        <dbReference type="PROSITE" id="PS51193"/>
    </source>
</evidence>
<evidence type="ECO:0000256" key="18">
    <source>
        <dbReference type="ARBA" id="ARBA00044998"/>
    </source>
</evidence>
<gene>
    <name evidence="24" type="ORF">CALVIDRAFT_509044</name>
</gene>
<evidence type="ECO:0000256" key="9">
    <source>
        <dbReference type="ARBA" id="ARBA00022806"/>
    </source>
</evidence>
<dbReference type="Pfam" id="PF13307">
    <property type="entry name" value="Helicase_C_2"/>
    <property type="match status" value="1"/>
</dbReference>
<keyword evidence="15" id="KW-0131">Cell cycle</keyword>
<evidence type="ECO:0000256" key="21">
    <source>
        <dbReference type="ARBA" id="ARBA00048954"/>
    </source>
</evidence>
<dbReference type="InterPro" id="IPR027417">
    <property type="entry name" value="P-loop_NTPase"/>
</dbReference>
<dbReference type="PANTHER" id="PTHR11472">
    <property type="entry name" value="DNA REPAIR DEAD HELICASE RAD3/XP-D SUBFAMILY MEMBER"/>
    <property type="match status" value="1"/>
</dbReference>
<dbReference type="NCBIfam" id="TIGR00604">
    <property type="entry name" value="rad3"/>
    <property type="match status" value="1"/>
</dbReference>
<evidence type="ECO:0000256" key="2">
    <source>
        <dbReference type="ARBA" id="ARBA00004123"/>
    </source>
</evidence>
<evidence type="ECO:0000256" key="7">
    <source>
        <dbReference type="ARBA" id="ARBA00022741"/>
    </source>
</evidence>
<dbReference type="FunFam" id="3.40.50.300:FF:001372">
    <property type="entry name" value="ATP-dependent DNA helicase chl1"/>
    <property type="match status" value="1"/>
</dbReference>
<feature type="coiled-coil region" evidence="22">
    <location>
        <begin position="102"/>
        <end position="150"/>
    </location>
</feature>
<accession>A0A167RWP4</accession>
<organism evidence="24 25">
    <name type="scientific">Calocera viscosa (strain TUFC12733)</name>
    <dbReference type="NCBI Taxonomy" id="1330018"/>
    <lineage>
        <taxon>Eukaryota</taxon>
        <taxon>Fungi</taxon>
        <taxon>Dikarya</taxon>
        <taxon>Basidiomycota</taxon>
        <taxon>Agaricomycotina</taxon>
        <taxon>Dacrymycetes</taxon>
        <taxon>Dacrymycetales</taxon>
        <taxon>Dacrymycetaceae</taxon>
        <taxon>Calocera</taxon>
    </lineage>
</organism>
<sequence>MGDVEKQEDGLVLATPESFPVFPYVPYPIQLDLMKNLYTAIEAKRVAIIESPTGTGKTLSLLCGSLTWLKDEKARAQNGELLHFRASLKLDDEPAWVLDQTVARHKKALEAKEEELKARLEEARRKEERLRRVETERAKKKRKIEESVLEDVDEDEFLPDDNLGGGGDGAMLPQTKALLDKLMGKNRRHLDVEMEEPACTKIYYTSRTHSQLSQLVGELRKTPLYETTRVVALGSRKNLCINHELRKQAVGELDEACRELINDKKGKGCPFLPSQDEESKMLDFRDHVLAAPKDIEDLVTLGEELKTCPYYGSRRAIKQSELVTLPYNLLLQKSAREALDIDLKGQVVIVDEAHNLIDTVLGIHSLTLSTTTLQSCLGQLAIYVTKFRKRLASKHLVHLKRLVAFLAALDKFCLEWPTADGKGKTEEMMTAAAVIRALGQKVEGINLLEIEQYLKESKIARKISGYNDKVAEDKEKNGNLKAAKGRRTANPPLHAVEAFLMALMNNDDDGRVHISKSSNDGKDVVTLRYQLLNPSHHFRDIVDEARAVVLAGGTMEPISDFRTQLFPQLGENRFGNFSCGHVIAKENLTAVAISMGPKGGELSFKFSSRGDKAMAEELGQALLNLLSLVPDGMVVFVPSYAFLNQIKEAWSKDGTLAKMAAKKKVFYEPQETGNVEEVLREYAAAIQPPGGALLFAVVGAKLSEGLNFSDSLARAVVVVGLPYANLGSVELKERMKYVRDVALSAGGAGRDAGLELYENLCMKAVNQSIGRAIRHKNDWAALILLDKRYASPGIRGKLPRWIDQELHVADSFGAAVKHLGAFYRGKRSR</sequence>
<dbReference type="AlphaFoldDB" id="A0A167RWP4"/>
<evidence type="ECO:0000256" key="22">
    <source>
        <dbReference type="SAM" id="Coils"/>
    </source>
</evidence>
<dbReference type="PROSITE" id="PS51193">
    <property type="entry name" value="HELICASE_ATP_BIND_2"/>
    <property type="match status" value="1"/>
</dbReference>
<evidence type="ECO:0000256" key="17">
    <source>
        <dbReference type="ARBA" id="ARBA00044969"/>
    </source>
</evidence>
<evidence type="ECO:0000256" key="19">
    <source>
        <dbReference type="ARBA" id="ARBA00045008"/>
    </source>
</evidence>
<feature type="domain" description="Helicase ATP-binding" evidence="23">
    <location>
        <begin position="16"/>
        <end position="399"/>
    </location>
</feature>
<evidence type="ECO:0000256" key="20">
    <source>
        <dbReference type="ARBA" id="ARBA00045702"/>
    </source>
</evidence>
<proteinExistence type="inferred from homology"/>
<evidence type="ECO:0000313" key="25">
    <source>
        <dbReference type="Proteomes" id="UP000076738"/>
    </source>
</evidence>
<dbReference type="InterPro" id="IPR013020">
    <property type="entry name" value="Rad3/Chl1-like"/>
</dbReference>
<comment type="subcellular location">
    <subcellularLocation>
        <location evidence="2">Nucleus</location>
    </subcellularLocation>
</comment>
<dbReference type="GO" id="GO:0003677">
    <property type="term" value="F:DNA binding"/>
    <property type="evidence" value="ECO:0007669"/>
    <property type="project" value="InterPro"/>
</dbReference>
<name>A0A167RWP4_CALVF</name>
<keyword evidence="9 24" id="KW-0347">Helicase</keyword>
<dbReference type="InterPro" id="IPR045028">
    <property type="entry name" value="DinG/Rad3-like"/>
</dbReference>
<keyword evidence="10" id="KW-0067">ATP-binding</keyword>